<dbReference type="Pfam" id="PF01810">
    <property type="entry name" value="LysE"/>
    <property type="match status" value="1"/>
</dbReference>
<protein>
    <submittedName>
        <fullName evidence="7">Threonine/homoserine/homoserine lactone efflux protein</fullName>
    </submittedName>
</protein>
<evidence type="ECO:0000313" key="7">
    <source>
        <dbReference type="EMBL" id="RLK54941.1"/>
    </source>
</evidence>
<keyword evidence="8" id="KW-1185">Reference proteome</keyword>
<evidence type="ECO:0000256" key="3">
    <source>
        <dbReference type="ARBA" id="ARBA00022692"/>
    </source>
</evidence>
<evidence type="ECO:0000256" key="4">
    <source>
        <dbReference type="ARBA" id="ARBA00022989"/>
    </source>
</evidence>
<dbReference type="InterPro" id="IPR001123">
    <property type="entry name" value="LeuE-type"/>
</dbReference>
<dbReference type="OrthoDB" id="3175972at2"/>
<dbReference type="PANTHER" id="PTHR30086:SF20">
    <property type="entry name" value="ARGININE EXPORTER PROTEIN ARGO-RELATED"/>
    <property type="match status" value="1"/>
</dbReference>
<evidence type="ECO:0000256" key="6">
    <source>
        <dbReference type="SAM" id="Phobius"/>
    </source>
</evidence>
<proteinExistence type="predicted"/>
<dbReference type="GO" id="GO:0005886">
    <property type="term" value="C:plasma membrane"/>
    <property type="evidence" value="ECO:0007669"/>
    <property type="project" value="UniProtKB-SubCell"/>
</dbReference>
<evidence type="ECO:0000313" key="8">
    <source>
        <dbReference type="Proteomes" id="UP000282454"/>
    </source>
</evidence>
<keyword evidence="2" id="KW-1003">Cell membrane</keyword>
<keyword evidence="5 6" id="KW-0472">Membrane</keyword>
<comment type="caution">
    <text evidence="7">The sequence shown here is derived from an EMBL/GenBank/DDBJ whole genome shotgun (WGS) entry which is preliminary data.</text>
</comment>
<dbReference type="RefSeq" id="WP_121393592.1">
    <property type="nucleotide sequence ID" value="NZ_RCDD01000005.1"/>
</dbReference>
<gene>
    <name evidence="7" type="ORF">CLV68_5332</name>
</gene>
<dbReference type="Proteomes" id="UP000282454">
    <property type="component" value="Unassembled WGS sequence"/>
</dbReference>
<evidence type="ECO:0000256" key="5">
    <source>
        <dbReference type="ARBA" id="ARBA00023136"/>
    </source>
</evidence>
<keyword evidence="3 6" id="KW-0812">Transmembrane</keyword>
<accession>A0A421AYS2</accession>
<feature type="transmembrane region" description="Helical" evidence="6">
    <location>
        <begin position="179"/>
        <end position="201"/>
    </location>
</feature>
<feature type="transmembrane region" description="Helical" evidence="6">
    <location>
        <begin position="41"/>
        <end position="63"/>
    </location>
</feature>
<dbReference type="PANTHER" id="PTHR30086">
    <property type="entry name" value="ARGININE EXPORTER PROTEIN ARGO"/>
    <property type="match status" value="1"/>
</dbReference>
<keyword evidence="4 6" id="KW-1133">Transmembrane helix</keyword>
<evidence type="ECO:0000256" key="2">
    <source>
        <dbReference type="ARBA" id="ARBA00022475"/>
    </source>
</evidence>
<reference evidence="7 8" key="1">
    <citation type="submission" date="2018-10" db="EMBL/GenBank/DDBJ databases">
        <title>Genomic Encyclopedia of Archaeal and Bacterial Type Strains, Phase II (KMG-II): from individual species to whole genera.</title>
        <authorList>
            <person name="Goeker M."/>
        </authorList>
    </citation>
    <scope>NUCLEOTIDE SEQUENCE [LARGE SCALE GENOMIC DNA]</scope>
    <source>
        <strain evidence="7 8">DSM 45657</strain>
    </source>
</reference>
<sequence>MVSTTFVVSSLLVIMTPGPDLALLTRLLLTHRRPHPAVAAALGMVTAGAAHLVVGSLGLAALLATRPGLYRGFCVAGAVVLLVMAALALRSALSPAAPGGVVASPPAGRAYLQGFLCTGTNPKVGLFLMAFLPQFIPAGSDPIAGLTPLAVVYLGLVMLWLLVWITLVRRLSALLHTPLALRVTDGVVAVVFTVFAVRTLLTT</sequence>
<feature type="transmembrane region" description="Helical" evidence="6">
    <location>
        <begin position="69"/>
        <end position="89"/>
    </location>
</feature>
<feature type="transmembrane region" description="Helical" evidence="6">
    <location>
        <begin position="6"/>
        <end position="29"/>
    </location>
</feature>
<name>A0A421AYS2_9PSEU</name>
<feature type="transmembrane region" description="Helical" evidence="6">
    <location>
        <begin position="143"/>
        <end position="167"/>
    </location>
</feature>
<evidence type="ECO:0000256" key="1">
    <source>
        <dbReference type="ARBA" id="ARBA00004651"/>
    </source>
</evidence>
<organism evidence="7 8">
    <name type="scientific">Actinokineospora cianjurensis</name>
    <dbReference type="NCBI Taxonomy" id="585224"/>
    <lineage>
        <taxon>Bacteria</taxon>
        <taxon>Bacillati</taxon>
        <taxon>Actinomycetota</taxon>
        <taxon>Actinomycetes</taxon>
        <taxon>Pseudonocardiales</taxon>
        <taxon>Pseudonocardiaceae</taxon>
        <taxon>Actinokineospora</taxon>
    </lineage>
</organism>
<dbReference type="GO" id="GO:0015171">
    <property type="term" value="F:amino acid transmembrane transporter activity"/>
    <property type="evidence" value="ECO:0007669"/>
    <property type="project" value="TreeGrafter"/>
</dbReference>
<dbReference type="AlphaFoldDB" id="A0A421AYS2"/>
<comment type="subcellular location">
    <subcellularLocation>
        <location evidence="1">Cell membrane</location>
        <topology evidence="1">Multi-pass membrane protein</topology>
    </subcellularLocation>
</comment>
<dbReference type="EMBL" id="RCDD01000005">
    <property type="protein sequence ID" value="RLK54941.1"/>
    <property type="molecule type" value="Genomic_DNA"/>
</dbReference>